<evidence type="ECO:0000313" key="2">
    <source>
        <dbReference type="EMBL" id="MDR7383369.1"/>
    </source>
</evidence>
<dbReference type="RefSeq" id="WP_274994578.1">
    <property type="nucleotide sequence ID" value="NZ_JAJQQP010000007.1"/>
</dbReference>
<evidence type="ECO:0008006" key="4">
    <source>
        <dbReference type="Google" id="ProtNLM"/>
    </source>
</evidence>
<evidence type="ECO:0000313" key="3">
    <source>
        <dbReference type="Proteomes" id="UP001183585"/>
    </source>
</evidence>
<keyword evidence="1" id="KW-0472">Membrane</keyword>
<protein>
    <recommendedName>
        <fullName evidence="4">DUF4190 domain-containing protein</fullName>
    </recommendedName>
</protein>
<keyword evidence="1" id="KW-1133">Transmembrane helix</keyword>
<evidence type="ECO:0000256" key="1">
    <source>
        <dbReference type="SAM" id="Phobius"/>
    </source>
</evidence>
<organism evidence="2 3">
    <name type="scientific">Promicromonospora iranensis</name>
    <dbReference type="NCBI Taxonomy" id="1105144"/>
    <lineage>
        <taxon>Bacteria</taxon>
        <taxon>Bacillati</taxon>
        <taxon>Actinomycetota</taxon>
        <taxon>Actinomycetes</taxon>
        <taxon>Micrococcales</taxon>
        <taxon>Promicromonosporaceae</taxon>
        <taxon>Promicromonospora</taxon>
    </lineage>
</organism>
<dbReference type="EMBL" id="JAVDYE010000001">
    <property type="protein sequence ID" value="MDR7383369.1"/>
    <property type="molecule type" value="Genomic_DNA"/>
</dbReference>
<keyword evidence="1" id="KW-0812">Transmembrane</keyword>
<comment type="caution">
    <text evidence="2">The sequence shown here is derived from an EMBL/GenBank/DDBJ whole genome shotgun (WGS) entry which is preliminary data.</text>
</comment>
<name>A0ABU2CPU3_9MICO</name>
<gene>
    <name evidence="2" type="ORF">J2S48_002884</name>
</gene>
<reference evidence="2 3" key="1">
    <citation type="submission" date="2023-07" db="EMBL/GenBank/DDBJ databases">
        <title>Sequencing the genomes of 1000 actinobacteria strains.</title>
        <authorList>
            <person name="Klenk H.-P."/>
        </authorList>
    </citation>
    <scope>NUCLEOTIDE SEQUENCE [LARGE SCALE GENOMIC DNA]</scope>
    <source>
        <strain evidence="2 3">DSM 45554</strain>
    </source>
</reference>
<keyword evidence="3" id="KW-1185">Reference proteome</keyword>
<feature type="transmembrane region" description="Helical" evidence="1">
    <location>
        <begin position="22"/>
        <end position="45"/>
    </location>
</feature>
<sequence length="91" mass="9047">MTETPSGPAVQGTAQDPQANTLAIVGFILAFLAPPIGIVVSAIAASKAGKAGLDSKLSKWGLGLSITFTVLYLVLVGVGVYTALSVSAAAM</sequence>
<feature type="transmembrane region" description="Helical" evidence="1">
    <location>
        <begin position="57"/>
        <end position="84"/>
    </location>
</feature>
<proteinExistence type="predicted"/>
<dbReference type="Proteomes" id="UP001183585">
    <property type="component" value="Unassembled WGS sequence"/>
</dbReference>
<accession>A0ABU2CPU3</accession>